<dbReference type="HOGENOM" id="CLU_3340822_0_0_12"/>
<keyword evidence="1" id="KW-0614">Plasmid</keyword>
<dbReference type="EMBL" id="CP002758">
    <property type="protein sequence ID" value="AEL19464.1"/>
    <property type="molecule type" value="Genomic_DNA"/>
</dbReference>
<reference evidence="1 2" key="2">
    <citation type="journal article" date="2012" name="J. Bacteriol.">
        <title>Whole-Genome Sequences of Borrelia bissettii, Borrelia valaisiana, and Borrelia spielmanii.</title>
        <authorList>
            <person name="Schutzer S.E."/>
            <person name="Fraser-Liggett C.M."/>
            <person name="Qiu W.G."/>
            <person name="Kraiczy P."/>
            <person name="Mongodin E.F."/>
            <person name="Dunn J.J."/>
            <person name="Luft B.J."/>
            <person name="Casjens S.R."/>
        </authorList>
    </citation>
    <scope>NUCLEOTIDE SEQUENCE [LARGE SCALE GENOMIC DNA]</scope>
    <source>
        <strain evidence="1 2">DN127</strain>
    </source>
</reference>
<dbReference type="Proteomes" id="UP000001634">
    <property type="component" value="Plasmid lp28-3"/>
</dbReference>
<dbReference type="KEGG" id="bbs:BbiDN127_H0003"/>
<sequence length="37" mass="4388">MLLHDVYRNSLPAEIRCLEDAIFRLLINLKANIMIKF</sequence>
<accession>G0AP38</accession>
<proteinExistence type="predicted"/>
<gene>
    <name evidence="1" type="ordered locus">BbiDN127_H0003</name>
</gene>
<evidence type="ECO:0000313" key="2">
    <source>
        <dbReference type="Proteomes" id="UP000001634"/>
    </source>
</evidence>
<protein>
    <submittedName>
        <fullName evidence="1">Uncharacterized protein</fullName>
    </submittedName>
</protein>
<geneLocation type="plasmid" evidence="1 2">
    <name>lp28-3</name>
</geneLocation>
<keyword evidence="2" id="KW-1185">Reference proteome</keyword>
<organism evidence="1 2">
    <name type="scientific">Borrelia bissettiae (strain DSM 17990 / CIP 109136 / DN127)</name>
    <name type="common">Borreliella bissettiae</name>
    <dbReference type="NCBI Taxonomy" id="521010"/>
    <lineage>
        <taxon>Bacteria</taxon>
        <taxon>Pseudomonadati</taxon>
        <taxon>Spirochaetota</taxon>
        <taxon>Spirochaetia</taxon>
        <taxon>Spirochaetales</taxon>
        <taxon>Borreliaceae</taxon>
        <taxon>Borreliella</taxon>
    </lineage>
</organism>
<name>G0AP38_BORBD</name>
<dbReference type="AlphaFoldDB" id="G0AP38"/>
<reference key="1">
    <citation type="submission" date="2011-06" db="EMBL/GenBank/DDBJ databases">
        <authorList>
            <person name="Mongodin E.F."/>
            <person name="Casjens S.R."/>
            <person name="Fraser-Liggett C.M."/>
            <person name="Qiu W.-G."/>
            <person name="Dunn J.J."/>
            <person name="Luft B.J."/>
            <person name="Schutzer S.E."/>
        </authorList>
    </citation>
    <scope>NUCLEOTIDE SEQUENCE</scope>
    <source>
        <strain>DN127</strain>
    </source>
</reference>
<evidence type="ECO:0000313" key="1">
    <source>
        <dbReference type="EMBL" id="AEL19464.1"/>
    </source>
</evidence>